<dbReference type="EMBL" id="JAFIMR010000005">
    <property type="protein sequence ID" value="KAI1878575.1"/>
    <property type="molecule type" value="Genomic_DNA"/>
</dbReference>
<sequence length="275" mass="30784">MFHVSGLPEFTSLHQLDEHAEPRCLTISPDNAYIAIGFGAKVLLFRYQGAEQQWLRILHVPEFDFAANIRFQALSFSADSTCLAVASQKRGTTRTQDDDTVYSSVWRCEPGANAPLKLWTCQMPTDGQGLTAIHFHPALSLGMVIGLIATPYPLFLSPATQTLPPIPTTISDFRMRCCCTSPPPSSNILYLMDVRNRVFQVDLQLQSLRQIADLNTMRGALKPQEEAAALSITPDGLLRVFWRQAQDLWCVEIKEHLMPQKKNLRDIWVEAVGDG</sequence>
<accession>A0A9Q0ATW2</accession>
<dbReference type="SUPFAM" id="SSF82171">
    <property type="entry name" value="DPP6 N-terminal domain-like"/>
    <property type="match status" value="1"/>
</dbReference>
<protein>
    <submittedName>
        <fullName evidence="1">Uncharacterized protein</fullName>
    </submittedName>
</protein>
<dbReference type="AlphaFoldDB" id="A0A9Q0ATW2"/>
<reference evidence="1" key="1">
    <citation type="submission" date="2021-03" db="EMBL/GenBank/DDBJ databases">
        <title>Revisited historic fungal species revealed as producer of novel bioactive compounds through whole genome sequencing and comparative genomics.</title>
        <authorList>
            <person name="Vignolle G.A."/>
            <person name="Hochenegger N."/>
            <person name="Mach R.L."/>
            <person name="Mach-Aigner A.R."/>
            <person name="Javad Rahimi M."/>
            <person name="Salim K.A."/>
            <person name="Chan C.M."/>
            <person name="Lim L.B.L."/>
            <person name="Cai F."/>
            <person name="Druzhinina I.S."/>
            <person name="U'Ren J.M."/>
            <person name="Derntl C."/>
        </authorList>
    </citation>
    <scope>NUCLEOTIDE SEQUENCE</scope>
    <source>
        <strain evidence="1">TUCIM 5799</strain>
    </source>
</reference>
<keyword evidence="2" id="KW-1185">Reference proteome</keyword>
<proteinExistence type="predicted"/>
<gene>
    <name evidence="1" type="ORF">JX265_002752</name>
</gene>
<evidence type="ECO:0000313" key="1">
    <source>
        <dbReference type="EMBL" id="KAI1878575.1"/>
    </source>
</evidence>
<name>A0A9Q0ATW2_9PEZI</name>
<evidence type="ECO:0000313" key="2">
    <source>
        <dbReference type="Proteomes" id="UP000829685"/>
    </source>
</evidence>
<dbReference type="Proteomes" id="UP000829685">
    <property type="component" value="Unassembled WGS sequence"/>
</dbReference>
<organism evidence="1 2">
    <name type="scientific">Neoarthrinium moseri</name>
    <dbReference type="NCBI Taxonomy" id="1658444"/>
    <lineage>
        <taxon>Eukaryota</taxon>
        <taxon>Fungi</taxon>
        <taxon>Dikarya</taxon>
        <taxon>Ascomycota</taxon>
        <taxon>Pezizomycotina</taxon>
        <taxon>Sordariomycetes</taxon>
        <taxon>Xylariomycetidae</taxon>
        <taxon>Amphisphaeriales</taxon>
        <taxon>Apiosporaceae</taxon>
        <taxon>Neoarthrinium</taxon>
    </lineage>
</organism>
<comment type="caution">
    <text evidence="1">The sequence shown here is derived from an EMBL/GenBank/DDBJ whole genome shotgun (WGS) entry which is preliminary data.</text>
</comment>
<dbReference type="OrthoDB" id="3910358at2759"/>